<evidence type="ECO:0000313" key="11">
    <source>
        <dbReference type="EMBL" id="VUZ47170.1"/>
    </source>
</evidence>
<dbReference type="HAMAP" id="MF_00148">
    <property type="entry name" value="UDG"/>
    <property type="match status" value="1"/>
</dbReference>
<dbReference type="EMBL" id="CABIJS010000222">
    <property type="protein sequence ID" value="VUZ47170.1"/>
    <property type="molecule type" value="Genomic_DNA"/>
</dbReference>
<reference evidence="11 12" key="1">
    <citation type="submission" date="2019-07" db="EMBL/GenBank/DDBJ databases">
        <authorList>
            <person name="Jastrzebski P J."/>
            <person name="Paukszto L."/>
            <person name="Jastrzebski P J."/>
        </authorList>
    </citation>
    <scope>NUCLEOTIDE SEQUENCE [LARGE SCALE GENOMIC DNA]</scope>
    <source>
        <strain evidence="11 12">WMS-il1</strain>
    </source>
</reference>
<dbReference type="AlphaFoldDB" id="A0A564YJ05"/>
<evidence type="ECO:0000313" key="12">
    <source>
        <dbReference type="Proteomes" id="UP000321570"/>
    </source>
</evidence>
<dbReference type="GO" id="GO:0097510">
    <property type="term" value="P:base-excision repair, AP site formation via deaminated base removal"/>
    <property type="evidence" value="ECO:0007669"/>
    <property type="project" value="TreeGrafter"/>
</dbReference>
<evidence type="ECO:0000256" key="2">
    <source>
        <dbReference type="ARBA" id="ARBA00008184"/>
    </source>
</evidence>
<evidence type="ECO:0000256" key="4">
    <source>
        <dbReference type="ARBA" id="ARBA00022763"/>
    </source>
</evidence>
<evidence type="ECO:0000256" key="5">
    <source>
        <dbReference type="ARBA" id="ARBA00022801"/>
    </source>
</evidence>
<protein>
    <recommendedName>
        <fullName evidence="3 7">Uracil-DNA glycosylase</fullName>
        <shortName evidence="7">UDG</shortName>
        <ecNumber evidence="3 7">3.2.2.27</ecNumber>
    </recommendedName>
</protein>
<evidence type="ECO:0000256" key="6">
    <source>
        <dbReference type="ARBA" id="ARBA00023204"/>
    </source>
</evidence>
<dbReference type="CDD" id="cd10027">
    <property type="entry name" value="UDG-F1-like"/>
    <property type="match status" value="1"/>
</dbReference>
<sequence length="306" mass="34367">MPIQQSLLQFMKRPAGDITPSDETKESKIRKVECQPPLNTSTEGKVDIEPSDNAKLRVEINKSVANMRLKLPSSVKTLIKNIDPEWCYHLSRVIQSDSFAELAYFIEDERSKGTIYPPRDEVFTWSRLTPPRKVKVVILGQDPYHGPQQAHGLAFSVKRPQRPPPSLVNMYKEIASNCSDSIPSNWPPSHGDLTRWAEQGVLLLNAVLTVRASQPNSHKDKGWEKLTSAVIKHINQNCFNVVFLLWGANAQAQGSGIDKKKHLVLQAPHPSPFSANRGFFGCQHFSKANAYLKEHGLETINWTDLG</sequence>
<comment type="similarity">
    <text evidence="2 7 9">Belongs to the uracil-DNA glycosylase (UDG) superfamily. UNG family.</text>
</comment>
<dbReference type="NCBIfam" id="NF003592">
    <property type="entry name" value="PRK05254.1-5"/>
    <property type="match status" value="1"/>
</dbReference>
<dbReference type="FunFam" id="3.40.470.10:FF:000001">
    <property type="entry name" value="Uracil-DNA glycosylase"/>
    <property type="match status" value="1"/>
</dbReference>
<comment type="catalytic activity">
    <reaction evidence="1 7 9">
        <text>Hydrolyzes single-stranded DNA or mismatched double-stranded DNA and polynucleotides, releasing free uracil.</text>
        <dbReference type="EC" id="3.2.2.27"/>
    </reaction>
</comment>
<keyword evidence="7" id="KW-0496">Mitochondrion</keyword>
<dbReference type="Proteomes" id="UP000321570">
    <property type="component" value="Unassembled WGS sequence"/>
</dbReference>
<dbReference type="Gene3D" id="3.40.470.10">
    <property type="entry name" value="Uracil-DNA glycosylase-like domain"/>
    <property type="match status" value="1"/>
</dbReference>
<dbReference type="PANTHER" id="PTHR11264:SF0">
    <property type="entry name" value="URACIL-DNA GLYCOSYLASE"/>
    <property type="match status" value="1"/>
</dbReference>
<evidence type="ECO:0000259" key="10">
    <source>
        <dbReference type="SMART" id="SM00986"/>
    </source>
</evidence>
<dbReference type="PROSITE" id="PS00130">
    <property type="entry name" value="U_DNA_GLYCOSYLASE"/>
    <property type="match status" value="1"/>
</dbReference>
<dbReference type="InterPro" id="IPR018085">
    <property type="entry name" value="Ura-DNA_Glyclase_AS"/>
</dbReference>
<dbReference type="GO" id="GO:0004844">
    <property type="term" value="F:uracil DNA N-glycosylase activity"/>
    <property type="evidence" value="ECO:0007669"/>
    <property type="project" value="UniProtKB-UniRule"/>
</dbReference>
<evidence type="ECO:0000256" key="8">
    <source>
        <dbReference type="PROSITE-ProRule" id="PRU10072"/>
    </source>
</evidence>
<comment type="subcellular location">
    <subcellularLocation>
        <location evidence="7">Mitochondrion</location>
    </subcellularLocation>
    <subcellularLocation>
        <location evidence="7">Nucleus</location>
    </subcellularLocation>
</comment>
<feature type="active site" description="Proton acceptor" evidence="7 8">
    <location>
        <position position="142"/>
    </location>
</feature>
<keyword evidence="6 7" id="KW-0234">DNA repair</keyword>
<keyword evidence="4 7" id="KW-0227">DNA damage</keyword>
<dbReference type="EC" id="3.2.2.27" evidence="3 7"/>
<dbReference type="InterPro" id="IPR036895">
    <property type="entry name" value="Uracil-DNA_glycosylase-like_sf"/>
</dbReference>
<dbReference type="InterPro" id="IPR002043">
    <property type="entry name" value="UDG_fam1"/>
</dbReference>
<evidence type="ECO:0000256" key="9">
    <source>
        <dbReference type="RuleBase" id="RU003780"/>
    </source>
</evidence>
<dbReference type="SMART" id="SM00987">
    <property type="entry name" value="UreE_C"/>
    <property type="match status" value="1"/>
</dbReference>
<proteinExistence type="inferred from homology"/>
<dbReference type="InterPro" id="IPR005122">
    <property type="entry name" value="Uracil-DNA_glycosylase-like"/>
</dbReference>
<name>A0A564YJ05_HYMDI</name>
<evidence type="ECO:0000256" key="7">
    <source>
        <dbReference type="HAMAP-Rule" id="MF_03166"/>
    </source>
</evidence>
<dbReference type="NCBIfam" id="NF003588">
    <property type="entry name" value="PRK05254.1-1"/>
    <property type="match status" value="1"/>
</dbReference>
<comment type="function">
    <text evidence="7 9">Excises uracil residues from the DNA which can arise as a result of misincorporation of dUMP residues by DNA polymerase or due to deamination of cytosine.</text>
</comment>
<dbReference type="SMART" id="SM00986">
    <property type="entry name" value="UDG"/>
    <property type="match status" value="1"/>
</dbReference>
<gene>
    <name evidence="11" type="ORF">WMSIL1_LOCUS6800</name>
</gene>
<keyword evidence="7" id="KW-0539">Nucleus</keyword>
<dbReference type="NCBIfam" id="TIGR00628">
    <property type="entry name" value="ung"/>
    <property type="match status" value="1"/>
</dbReference>
<dbReference type="SUPFAM" id="SSF52141">
    <property type="entry name" value="Uracil-DNA glycosylase-like"/>
    <property type="match status" value="1"/>
</dbReference>
<dbReference type="PANTHER" id="PTHR11264">
    <property type="entry name" value="URACIL-DNA GLYCOSYLASE"/>
    <property type="match status" value="1"/>
</dbReference>
<organism evidence="11 12">
    <name type="scientific">Hymenolepis diminuta</name>
    <name type="common">Rat tapeworm</name>
    <dbReference type="NCBI Taxonomy" id="6216"/>
    <lineage>
        <taxon>Eukaryota</taxon>
        <taxon>Metazoa</taxon>
        <taxon>Spiralia</taxon>
        <taxon>Lophotrochozoa</taxon>
        <taxon>Platyhelminthes</taxon>
        <taxon>Cestoda</taxon>
        <taxon>Eucestoda</taxon>
        <taxon>Cyclophyllidea</taxon>
        <taxon>Hymenolepididae</taxon>
        <taxon>Hymenolepis</taxon>
    </lineage>
</organism>
<dbReference type="NCBIfam" id="NF003591">
    <property type="entry name" value="PRK05254.1-4"/>
    <property type="match status" value="1"/>
</dbReference>
<dbReference type="GO" id="GO:0005739">
    <property type="term" value="C:mitochondrion"/>
    <property type="evidence" value="ECO:0007669"/>
    <property type="project" value="UniProtKB-SubCell"/>
</dbReference>
<evidence type="ECO:0000256" key="3">
    <source>
        <dbReference type="ARBA" id="ARBA00012030"/>
    </source>
</evidence>
<dbReference type="NCBIfam" id="NF003589">
    <property type="entry name" value="PRK05254.1-2"/>
    <property type="match status" value="1"/>
</dbReference>
<evidence type="ECO:0000256" key="1">
    <source>
        <dbReference type="ARBA" id="ARBA00001400"/>
    </source>
</evidence>
<accession>A0A564YJ05</accession>
<feature type="domain" description="Uracil-DNA glycosylase-like" evidence="10">
    <location>
        <begin position="127"/>
        <end position="292"/>
    </location>
</feature>
<dbReference type="GO" id="GO:0005634">
    <property type="term" value="C:nucleus"/>
    <property type="evidence" value="ECO:0007669"/>
    <property type="project" value="UniProtKB-SubCell"/>
</dbReference>
<keyword evidence="12" id="KW-1185">Reference proteome</keyword>
<dbReference type="Pfam" id="PF03167">
    <property type="entry name" value="UDG"/>
    <property type="match status" value="1"/>
</dbReference>
<keyword evidence="5 7" id="KW-0378">Hydrolase</keyword>